<comment type="similarity">
    <text evidence="1">Belongs to the UPF0449 family.</text>
</comment>
<gene>
    <name evidence="4" type="primary">LOC120053378</name>
</gene>
<organism evidence="3 4">
    <name type="scientific">Salvelinus namaycush</name>
    <name type="common">Lake trout</name>
    <name type="synonym">Salmo namaycush</name>
    <dbReference type="NCBI Taxonomy" id="8040"/>
    <lineage>
        <taxon>Eukaryota</taxon>
        <taxon>Metazoa</taxon>
        <taxon>Chordata</taxon>
        <taxon>Craniata</taxon>
        <taxon>Vertebrata</taxon>
        <taxon>Euteleostomi</taxon>
        <taxon>Actinopterygii</taxon>
        <taxon>Neopterygii</taxon>
        <taxon>Teleostei</taxon>
        <taxon>Protacanthopterygii</taxon>
        <taxon>Salmoniformes</taxon>
        <taxon>Salmonidae</taxon>
        <taxon>Salmoninae</taxon>
        <taxon>Salvelinus</taxon>
    </lineage>
</organism>
<dbReference type="Proteomes" id="UP000808372">
    <property type="component" value="Chromosome 9"/>
</dbReference>
<feature type="coiled-coil region" evidence="2">
    <location>
        <begin position="68"/>
        <end position="95"/>
    </location>
</feature>
<evidence type="ECO:0000313" key="4">
    <source>
        <dbReference type="RefSeq" id="XP_038856431.1"/>
    </source>
</evidence>
<dbReference type="KEGG" id="snh:120053378"/>
<proteinExistence type="inferred from homology"/>
<evidence type="ECO:0000256" key="2">
    <source>
        <dbReference type="SAM" id="Coils"/>
    </source>
</evidence>
<dbReference type="RefSeq" id="XP_038856431.1">
    <property type="nucleotide sequence ID" value="XM_039000503.1"/>
</dbReference>
<dbReference type="Pfam" id="PF15136">
    <property type="entry name" value="UPF0449"/>
    <property type="match status" value="1"/>
</dbReference>
<dbReference type="AlphaFoldDB" id="A0A8U1BGC7"/>
<name>A0A8U1BGC7_SALNM</name>
<keyword evidence="2" id="KW-0175">Coiled coil</keyword>
<evidence type="ECO:0000313" key="3">
    <source>
        <dbReference type="Proteomes" id="UP000808372"/>
    </source>
</evidence>
<dbReference type="GeneID" id="120053378"/>
<evidence type="ECO:0000256" key="1">
    <source>
        <dbReference type="ARBA" id="ARBA00006137"/>
    </source>
</evidence>
<protein>
    <submittedName>
        <fullName evidence="4">Uncharacterized protein LOC120053378</fullName>
    </submittedName>
</protein>
<keyword evidence="3" id="KW-1185">Reference proteome</keyword>
<dbReference type="PANTHER" id="PTHR34766">
    <property type="entry name" value="UPF0449 PROTEIN C19ORF25"/>
    <property type="match status" value="1"/>
</dbReference>
<sequence>MNISMGAKIRSEWCFIVDQIRPLWITFLRISVFPNDPVFSVLEDANQDAKKGSSDNEVETKYLQSCRYLEMNKRLQEVRGELMQQREELRAAGEQLGISVAEVKGRALEPVFEASHLRAWGAPYLRAWGAPYLRAWGAPYLRDWGAPYLRAEVAPNLRDWGAPNLRDWGAPYLRAWGAPYLRAGGAPNLRAGGEPNLRAGRAPSLSLNRFITRKLGIPRVTPPQSGVFQKWKWDSTD</sequence>
<accession>A0A8U1BGC7</accession>
<dbReference type="InterPro" id="IPR028227">
    <property type="entry name" value="UPF0449"/>
</dbReference>
<reference evidence="4" key="1">
    <citation type="submission" date="2025-08" db="UniProtKB">
        <authorList>
            <consortium name="RefSeq"/>
        </authorList>
    </citation>
    <scope>IDENTIFICATION</scope>
    <source>
        <tissue evidence="4">White muscle</tissue>
    </source>
</reference>
<dbReference type="PANTHER" id="PTHR34766:SF1">
    <property type="entry name" value="UPF0449 PROTEIN C19ORF25"/>
    <property type="match status" value="1"/>
</dbReference>